<dbReference type="Proteomes" id="UP000051236">
    <property type="component" value="Unassembled WGS sequence"/>
</dbReference>
<sequence length="165" mass="18417">MNEKNLKLALPTTESQAKLSIPRDITQEELNIFAKGLNDLLQRLTELNPDLKIPETPVEETPADSAAEHVVVAGDEVGGFVTSVKDQREAIAKKAGLFLRNYREKRAFQRTEISEQTGMSYSSVFNLEKGSSVPSLETLARFANVYGCDVKVTFVKNEQFDNNQH</sequence>
<evidence type="ECO:0000313" key="2">
    <source>
        <dbReference type="EMBL" id="KRM32880.1"/>
    </source>
</evidence>
<dbReference type="PATRIC" id="fig|1423734.3.peg.164"/>
<organism evidence="2 3">
    <name type="scientific">Agrilactobacillus composti DSM 18527 = JCM 14202</name>
    <dbReference type="NCBI Taxonomy" id="1423734"/>
    <lineage>
        <taxon>Bacteria</taxon>
        <taxon>Bacillati</taxon>
        <taxon>Bacillota</taxon>
        <taxon>Bacilli</taxon>
        <taxon>Lactobacillales</taxon>
        <taxon>Lactobacillaceae</taxon>
        <taxon>Agrilactobacillus</taxon>
    </lineage>
</organism>
<name>X0PQ81_9LACO</name>
<dbReference type="EMBL" id="AZGA01000065">
    <property type="protein sequence ID" value="KRM32880.1"/>
    <property type="molecule type" value="Genomic_DNA"/>
</dbReference>
<accession>X0PQ81</accession>
<protein>
    <recommendedName>
        <fullName evidence="1">HTH cro/C1-type domain-containing protein</fullName>
    </recommendedName>
</protein>
<dbReference type="SMART" id="SM00530">
    <property type="entry name" value="HTH_XRE"/>
    <property type="match status" value="1"/>
</dbReference>
<dbReference type="RefSeq" id="WP_035451814.1">
    <property type="nucleotide sequence ID" value="NZ_AZGA01000065.1"/>
</dbReference>
<dbReference type="eggNOG" id="ENOG50329K9">
    <property type="taxonomic scope" value="Bacteria"/>
</dbReference>
<dbReference type="InterPro" id="IPR010982">
    <property type="entry name" value="Lambda_DNA-bd_dom_sf"/>
</dbReference>
<reference evidence="2 3" key="1">
    <citation type="journal article" date="2015" name="Genome Announc.">
        <title>Expanding the biotechnology potential of lactobacilli through comparative genomics of 213 strains and associated genera.</title>
        <authorList>
            <person name="Sun Z."/>
            <person name="Harris H.M."/>
            <person name="McCann A."/>
            <person name="Guo C."/>
            <person name="Argimon S."/>
            <person name="Zhang W."/>
            <person name="Yang X."/>
            <person name="Jeffery I.B."/>
            <person name="Cooney J.C."/>
            <person name="Kagawa T.F."/>
            <person name="Liu W."/>
            <person name="Song Y."/>
            <person name="Salvetti E."/>
            <person name="Wrobel A."/>
            <person name="Rasinkangas P."/>
            <person name="Parkhill J."/>
            <person name="Rea M.C."/>
            <person name="O'Sullivan O."/>
            <person name="Ritari J."/>
            <person name="Douillard F.P."/>
            <person name="Paul Ross R."/>
            <person name="Yang R."/>
            <person name="Briner A.E."/>
            <person name="Felis G.E."/>
            <person name="de Vos W.M."/>
            <person name="Barrangou R."/>
            <person name="Klaenhammer T.R."/>
            <person name="Caufield P.W."/>
            <person name="Cui Y."/>
            <person name="Zhang H."/>
            <person name="O'Toole P.W."/>
        </authorList>
    </citation>
    <scope>NUCLEOTIDE SEQUENCE [LARGE SCALE GENOMIC DNA]</scope>
    <source>
        <strain evidence="2 3">DSM 18527</strain>
    </source>
</reference>
<dbReference type="GO" id="GO:0003677">
    <property type="term" value="F:DNA binding"/>
    <property type="evidence" value="ECO:0007669"/>
    <property type="project" value="InterPro"/>
</dbReference>
<dbReference type="Gene3D" id="1.10.260.40">
    <property type="entry name" value="lambda repressor-like DNA-binding domains"/>
    <property type="match status" value="1"/>
</dbReference>
<dbReference type="STRING" id="1423734.FC83_GL000164"/>
<dbReference type="CDD" id="cd00093">
    <property type="entry name" value="HTH_XRE"/>
    <property type="match status" value="1"/>
</dbReference>
<comment type="caution">
    <text evidence="2">The sequence shown here is derived from an EMBL/GenBank/DDBJ whole genome shotgun (WGS) entry which is preliminary data.</text>
</comment>
<dbReference type="SUPFAM" id="SSF47413">
    <property type="entry name" value="lambda repressor-like DNA-binding domains"/>
    <property type="match status" value="1"/>
</dbReference>
<feature type="domain" description="HTH cro/C1-type" evidence="1">
    <location>
        <begin position="99"/>
        <end position="154"/>
    </location>
</feature>
<dbReference type="AlphaFoldDB" id="X0PQ81"/>
<dbReference type="InterPro" id="IPR001387">
    <property type="entry name" value="Cro/C1-type_HTH"/>
</dbReference>
<gene>
    <name evidence="2" type="ORF">FC83_GL000164</name>
</gene>
<keyword evidence="3" id="KW-1185">Reference proteome</keyword>
<proteinExistence type="predicted"/>
<evidence type="ECO:0000313" key="3">
    <source>
        <dbReference type="Proteomes" id="UP000051236"/>
    </source>
</evidence>
<dbReference type="PROSITE" id="PS50943">
    <property type="entry name" value="HTH_CROC1"/>
    <property type="match status" value="1"/>
</dbReference>
<evidence type="ECO:0000259" key="1">
    <source>
        <dbReference type="PROSITE" id="PS50943"/>
    </source>
</evidence>
<dbReference type="OrthoDB" id="118856at2"/>
<dbReference type="Pfam" id="PF01381">
    <property type="entry name" value="HTH_3"/>
    <property type="match status" value="1"/>
</dbReference>